<dbReference type="InterPro" id="IPR000719">
    <property type="entry name" value="Prot_kinase_dom"/>
</dbReference>
<gene>
    <name evidence="10" type="primary">CDK9</name>
</gene>
<dbReference type="PANTHER" id="PTHR24056">
    <property type="entry name" value="CELL DIVISION PROTEIN KINASE"/>
    <property type="match status" value="1"/>
</dbReference>
<dbReference type="PANTHER" id="PTHR24056:SF233">
    <property type="entry name" value="CYCLIN-DEPENDENT KINASE 9"/>
    <property type="match status" value="1"/>
</dbReference>
<reference evidence="10" key="1">
    <citation type="submission" date="2019-06" db="EMBL/GenBank/DDBJ databases">
        <authorList>
            <consortium name="Wellcome Sanger Institute Data Sharing"/>
        </authorList>
    </citation>
    <scope>NUCLEOTIDE SEQUENCE [LARGE SCALE GENOMIC DNA]</scope>
</reference>
<keyword evidence="5" id="KW-0547">Nucleotide-binding</keyword>
<keyword evidence="11" id="KW-1185">Reference proteome</keyword>
<keyword evidence="4" id="KW-0808">Transferase</keyword>
<sequence>MRYYDGVEICFCEEISRHKHSGSKVALRKVLMENEKEGFPIAALREIKILQLLRHDNSHPVQQAFSIYLVSDLCEHDLEGLLSNASVKFTLAEIKKVMQMLLNGLYCIHGNKILHRDMKAGNVLITKDGVLKLADFGLAWAFSLAKNSQGNRYTNCVATIWYRPPELRETMALPSTCGAPGASWQRCGPGLPSCRGARSSTSSLSSVSFMAPSLPGVDHKYELYQKTELPRGQKRKVKDRLKAYVKDPCALDLIDKLLVLDTAQHADTPKMDKMTVTENKVIYYVYKTTKPTHTKPNSRYNIRD</sequence>
<evidence type="ECO:0000259" key="9">
    <source>
        <dbReference type="PROSITE" id="PS50011"/>
    </source>
</evidence>
<keyword evidence="8" id="KW-0539">Nucleus</keyword>
<dbReference type="InterPro" id="IPR008271">
    <property type="entry name" value="Ser/Thr_kinase_AS"/>
</dbReference>
<keyword evidence="7" id="KW-0067">ATP-binding</keyword>
<evidence type="ECO:0000256" key="3">
    <source>
        <dbReference type="ARBA" id="ARBA00022527"/>
    </source>
</evidence>
<evidence type="ECO:0000313" key="11">
    <source>
        <dbReference type="Proteomes" id="UP000472263"/>
    </source>
</evidence>
<evidence type="ECO:0000256" key="1">
    <source>
        <dbReference type="ARBA" id="ARBA00004123"/>
    </source>
</evidence>
<proteinExistence type="inferred from homology"/>
<dbReference type="GO" id="GO:0008353">
    <property type="term" value="F:RNA polymerase II CTD heptapeptide repeat kinase activity"/>
    <property type="evidence" value="ECO:0007669"/>
    <property type="project" value="TreeGrafter"/>
</dbReference>
<protein>
    <submittedName>
        <fullName evidence="10">Cyclin-dependent kinase 9 (CDC2-related kinase)</fullName>
    </submittedName>
</protein>
<comment type="similarity">
    <text evidence="2">Belongs to the protein kinase superfamily. CMGC Ser/Thr protein kinase family. CDC2/CDKX subfamily.</text>
</comment>
<dbReference type="GeneTree" id="ENSGT00940000155373"/>
<reference evidence="10" key="3">
    <citation type="submission" date="2025-09" db="UniProtKB">
        <authorList>
            <consortium name="Ensembl"/>
        </authorList>
    </citation>
    <scope>IDENTIFICATION</scope>
</reference>
<dbReference type="GO" id="GO:0004693">
    <property type="term" value="F:cyclin-dependent protein serine/threonine kinase activity"/>
    <property type="evidence" value="ECO:0007669"/>
    <property type="project" value="TreeGrafter"/>
</dbReference>
<evidence type="ECO:0000256" key="5">
    <source>
        <dbReference type="ARBA" id="ARBA00022741"/>
    </source>
</evidence>
<dbReference type="InterPro" id="IPR050108">
    <property type="entry name" value="CDK"/>
</dbReference>
<dbReference type="GO" id="GO:0005634">
    <property type="term" value="C:nucleus"/>
    <property type="evidence" value="ECO:0007669"/>
    <property type="project" value="UniProtKB-SubCell"/>
</dbReference>
<evidence type="ECO:0000256" key="8">
    <source>
        <dbReference type="ARBA" id="ARBA00023242"/>
    </source>
</evidence>
<evidence type="ECO:0000256" key="6">
    <source>
        <dbReference type="ARBA" id="ARBA00022777"/>
    </source>
</evidence>
<organism evidence="10 11">
    <name type="scientific">Myripristis murdjan</name>
    <name type="common">pinecone soldierfish</name>
    <dbReference type="NCBI Taxonomy" id="586833"/>
    <lineage>
        <taxon>Eukaryota</taxon>
        <taxon>Metazoa</taxon>
        <taxon>Chordata</taxon>
        <taxon>Craniata</taxon>
        <taxon>Vertebrata</taxon>
        <taxon>Euteleostomi</taxon>
        <taxon>Actinopterygii</taxon>
        <taxon>Neopterygii</taxon>
        <taxon>Teleostei</taxon>
        <taxon>Neoteleostei</taxon>
        <taxon>Acanthomorphata</taxon>
        <taxon>Holocentriformes</taxon>
        <taxon>Holocentridae</taxon>
        <taxon>Myripristis</taxon>
    </lineage>
</organism>
<evidence type="ECO:0000313" key="10">
    <source>
        <dbReference type="Ensembl" id="ENSMMDP00005003689.1"/>
    </source>
</evidence>
<dbReference type="GO" id="GO:0005524">
    <property type="term" value="F:ATP binding"/>
    <property type="evidence" value="ECO:0007669"/>
    <property type="project" value="UniProtKB-KW"/>
</dbReference>
<evidence type="ECO:0000256" key="2">
    <source>
        <dbReference type="ARBA" id="ARBA00006485"/>
    </source>
</evidence>
<dbReference type="Gene3D" id="3.30.200.20">
    <property type="entry name" value="Phosphorylase Kinase, domain 1"/>
    <property type="match status" value="1"/>
</dbReference>
<dbReference type="InParanoid" id="A0A667WTA5"/>
<accession>A0A667WTA5</accession>
<comment type="subcellular location">
    <subcellularLocation>
        <location evidence="1">Nucleus</location>
    </subcellularLocation>
</comment>
<dbReference type="SUPFAM" id="SSF56112">
    <property type="entry name" value="Protein kinase-like (PK-like)"/>
    <property type="match status" value="1"/>
</dbReference>
<name>A0A667WTA5_9TELE</name>
<keyword evidence="3" id="KW-0723">Serine/threonine-protein kinase</keyword>
<dbReference type="Pfam" id="PF00069">
    <property type="entry name" value="Pkinase"/>
    <property type="match status" value="1"/>
</dbReference>
<feature type="domain" description="Protein kinase" evidence="9">
    <location>
        <begin position="1"/>
        <end position="282"/>
    </location>
</feature>
<dbReference type="AlphaFoldDB" id="A0A667WTA5"/>
<evidence type="ECO:0000256" key="4">
    <source>
        <dbReference type="ARBA" id="ARBA00022679"/>
    </source>
</evidence>
<dbReference type="InterPro" id="IPR011009">
    <property type="entry name" value="Kinase-like_dom_sf"/>
</dbReference>
<dbReference type="SMART" id="SM00220">
    <property type="entry name" value="S_TKc"/>
    <property type="match status" value="1"/>
</dbReference>
<dbReference type="PROSITE" id="PS50011">
    <property type="entry name" value="PROTEIN_KINASE_DOM"/>
    <property type="match status" value="1"/>
</dbReference>
<dbReference type="Ensembl" id="ENSMMDT00005003784.1">
    <property type="protein sequence ID" value="ENSMMDP00005003689.1"/>
    <property type="gene ID" value="ENSMMDG00005002042.1"/>
</dbReference>
<keyword evidence="6" id="KW-0418">Kinase</keyword>
<dbReference type="Gene3D" id="1.10.510.10">
    <property type="entry name" value="Transferase(Phosphotransferase) domain 1"/>
    <property type="match status" value="1"/>
</dbReference>
<reference evidence="10" key="2">
    <citation type="submission" date="2025-08" db="UniProtKB">
        <authorList>
            <consortium name="Ensembl"/>
        </authorList>
    </citation>
    <scope>IDENTIFICATION</scope>
</reference>
<dbReference type="PROSITE" id="PS00108">
    <property type="entry name" value="PROTEIN_KINASE_ST"/>
    <property type="match status" value="1"/>
</dbReference>
<evidence type="ECO:0000256" key="7">
    <source>
        <dbReference type="ARBA" id="ARBA00022840"/>
    </source>
</evidence>
<dbReference type="Proteomes" id="UP000472263">
    <property type="component" value="Chromosome 11"/>
</dbReference>